<feature type="region of interest" description="Disordered" evidence="1">
    <location>
        <begin position="1149"/>
        <end position="1243"/>
    </location>
</feature>
<dbReference type="Proteomes" id="UP000002729">
    <property type="component" value="Unassembled WGS sequence"/>
</dbReference>
<feature type="compositionally biased region" description="Basic and acidic residues" evidence="1">
    <location>
        <begin position="1153"/>
        <end position="1174"/>
    </location>
</feature>
<evidence type="ECO:0000313" key="2">
    <source>
        <dbReference type="EMBL" id="EGB09744.1"/>
    </source>
</evidence>
<evidence type="ECO:0000313" key="3">
    <source>
        <dbReference type="Proteomes" id="UP000002729"/>
    </source>
</evidence>
<evidence type="ECO:0000256" key="1">
    <source>
        <dbReference type="SAM" id="MobiDB-lite"/>
    </source>
</evidence>
<dbReference type="AlphaFoldDB" id="F0Y5S8"/>
<dbReference type="EMBL" id="GL833125">
    <property type="protein sequence ID" value="EGB09744.1"/>
    <property type="molecule type" value="Genomic_DNA"/>
</dbReference>
<feature type="region of interest" description="Disordered" evidence="1">
    <location>
        <begin position="929"/>
        <end position="1049"/>
    </location>
</feature>
<feature type="compositionally biased region" description="Basic residues" evidence="1">
    <location>
        <begin position="1206"/>
        <end position="1215"/>
    </location>
</feature>
<feature type="region of interest" description="Disordered" evidence="1">
    <location>
        <begin position="21"/>
        <end position="47"/>
    </location>
</feature>
<gene>
    <name evidence="2" type="ORF">AURANDRAFT_63193</name>
</gene>
<proteinExistence type="predicted"/>
<feature type="region of interest" description="Disordered" evidence="1">
    <location>
        <begin position="174"/>
        <end position="235"/>
    </location>
</feature>
<feature type="compositionally biased region" description="Basic and acidic residues" evidence="1">
    <location>
        <begin position="621"/>
        <end position="636"/>
    </location>
</feature>
<feature type="compositionally biased region" description="Basic and acidic residues" evidence="1">
    <location>
        <begin position="1216"/>
        <end position="1227"/>
    </location>
</feature>
<keyword evidence="3" id="KW-1185">Reference proteome</keyword>
<organism evidence="3">
    <name type="scientific">Aureococcus anophagefferens</name>
    <name type="common">Harmful bloom alga</name>
    <dbReference type="NCBI Taxonomy" id="44056"/>
    <lineage>
        <taxon>Eukaryota</taxon>
        <taxon>Sar</taxon>
        <taxon>Stramenopiles</taxon>
        <taxon>Ochrophyta</taxon>
        <taxon>Pelagophyceae</taxon>
        <taxon>Pelagomonadales</taxon>
        <taxon>Pelagomonadaceae</taxon>
        <taxon>Aureococcus</taxon>
    </lineage>
</organism>
<feature type="region of interest" description="Disordered" evidence="1">
    <location>
        <begin position="1064"/>
        <end position="1083"/>
    </location>
</feature>
<feature type="compositionally biased region" description="Basic and acidic residues" evidence="1">
    <location>
        <begin position="682"/>
        <end position="699"/>
    </location>
</feature>
<reference evidence="2 3" key="1">
    <citation type="journal article" date="2011" name="Proc. Natl. Acad. Sci. U.S.A.">
        <title>Niche of harmful alga Aureococcus anophagefferens revealed through ecogenomics.</title>
        <authorList>
            <person name="Gobler C.J."/>
            <person name="Berry D.L."/>
            <person name="Dyhrman S.T."/>
            <person name="Wilhelm S.W."/>
            <person name="Salamov A."/>
            <person name="Lobanov A.V."/>
            <person name="Zhang Y."/>
            <person name="Collier J.L."/>
            <person name="Wurch L.L."/>
            <person name="Kustka A.B."/>
            <person name="Dill B.D."/>
            <person name="Shah M."/>
            <person name="VerBerkmoes N.C."/>
            <person name="Kuo A."/>
            <person name="Terry A."/>
            <person name="Pangilinan J."/>
            <person name="Lindquist E.A."/>
            <person name="Lucas S."/>
            <person name="Paulsen I.T."/>
            <person name="Hattenrath-Lehmann T.K."/>
            <person name="Talmage S.C."/>
            <person name="Walker E.A."/>
            <person name="Koch F."/>
            <person name="Burson A.M."/>
            <person name="Marcoval M.A."/>
            <person name="Tang Y.Z."/>
            <person name="Lecleir G.R."/>
            <person name="Coyne K.J."/>
            <person name="Berg G.M."/>
            <person name="Bertrand E.M."/>
            <person name="Saito M.A."/>
            <person name="Gladyshev V.N."/>
            <person name="Grigoriev I.V."/>
        </authorList>
    </citation>
    <scope>NUCLEOTIDE SEQUENCE [LARGE SCALE GENOMIC DNA]</scope>
    <source>
        <strain evidence="3">CCMP 1984</strain>
    </source>
</reference>
<feature type="compositionally biased region" description="Low complexity" evidence="1">
    <location>
        <begin position="454"/>
        <end position="464"/>
    </location>
</feature>
<feature type="compositionally biased region" description="Basic and acidic residues" evidence="1">
    <location>
        <begin position="954"/>
        <end position="964"/>
    </location>
</feature>
<accession>F0Y5S8</accession>
<feature type="region of interest" description="Disordered" evidence="1">
    <location>
        <begin position="621"/>
        <end position="737"/>
    </location>
</feature>
<feature type="compositionally biased region" description="Basic and acidic residues" evidence="1">
    <location>
        <begin position="708"/>
        <end position="737"/>
    </location>
</feature>
<dbReference type="KEGG" id="aaf:AURANDRAFT_63193"/>
<feature type="compositionally biased region" description="Basic residues" evidence="1">
    <location>
        <begin position="1228"/>
        <end position="1243"/>
    </location>
</feature>
<feature type="compositionally biased region" description="Acidic residues" evidence="1">
    <location>
        <begin position="226"/>
        <end position="235"/>
    </location>
</feature>
<protein>
    <submittedName>
        <fullName evidence="2">Uncharacterized protein</fullName>
    </submittedName>
</protein>
<feature type="compositionally biased region" description="Low complexity" evidence="1">
    <location>
        <begin position="977"/>
        <end position="994"/>
    </location>
</feature>
<dbReference type="RefSeq" id="XP_009035785.1">
    <property type="nucleotide sequence ID" value="XM_009037537.1"/>
</dbReference>
<name>F0Y5S8_AURAN</name>
<dbReference type="InParanoid" id="F0Y5S8"/>
<dbReference type="GeneID" id="20224223"/>
<sequence>MEQIVAAKEVARKQSTRMSIRGFAKSFRRSSQAPERAPAPTVAEAAPSPLTPEFCALPEMPENREGVILDNRHPMRLTYGERVPLRTSPDGDEVTTSVVEFYCGVQPRPKRDGGSALRVPNIYAGRTFIVEPRHVVGRVGVLSVVRLPGDCGDATSNDKSLAPAPTMPAQIAEEPAVAEAAAEPREPPSDDESLELGPVTFRTFERLSAPTKPAEKVRPADVSEPAADDDDDEDLGPVTFGCFSKIHTSETFRANKASQERIAAELVAQRDARARADELAAHFGDWEDSDGDGEDAEPVRFEHFRRLSARARASMDAKAAALAREAAEAEERRKRDAALAAHFGDWEDSDDESSLAEPVTFATFQSLSTRELVGTSDVSKPAADACRVSLLLARRAADRADEETAARDASRRLSVAAAEAARVADFLRLKQERDEDLDRVAANEAALDAKRALRAAPAAPPDARGSMVAQAPAINDLDDGWRRSDAGDDDDGAPYDDARASMVTQGRRMSAAALASLQLAERFAKEAADEEARASKVRRASQAAEQAEALARLRAERAAAAAREAAAAAAAADPTNRRISRAAAEAARVAELVHRRREEVESAKAAAAEAARVFEMLDRAAEDDERRRAEESRRAADALSTRLGSPAPKPPGKKKSPATEKKSRWGGQPVEAAGPAKSKRVLAAEKGKRDRERARELKRVAIAKRKADHLAAAKRREDMARRAERDRQAAAELAAKKKAEIVEKERAKAAAAKKKADDQRAAARAAAEAESARVFSAAIVAKAFAAAAADRVTLLEASPEAALDRERRRWREARAHAADGAVAAAHRAARAAAAALEAVAARRVPLLDGDFDLLDGFPGAGGADAALAAFAEDLGGPAKDYVLPSITKHGDLMVVGARHRPPRGFRVRCDKDAALVYAYLDAAARDYPRPATYRRPKPKPEWDDSMVPTPIGRWDPDHAGELSPKRSPQRPPRARPSRSATPRAAKQAAAADHAAAPEELDARPKSANPRAASQQPRAPSPRKPRSAGAARPPPGGVGSPKKHRPPWDGRFVVDDAAAAKYGVAHFTPERPARGGPGADSPRVRNVHTAPAKAGAHSADLLESFPFAAPRPHPSIPAAPPMPAPYYPPNRAWMRAYACAVAALLACAAAERPQTAKERSTKERTKSITDREKARHGLYTQDVQRHTASHGADRKHAHQVKFDGKGKRNKFQRKDRKLREDKKNAAHDRKARKHQRDRRYRLDL</sequence>
<feature type="region of interest" description="Disordered" evidence="1">
    <location>
        <begin position="453"/>
        <end position="496"/>
    </location>
</feature>